<organism evidence="1 2">
    <name type="scientific">Cavenderia fasciculata</name>
    <name type="common">Slime mold</name>
    <name type="synonym">Dictyostelium fasciculatum</name>
    <dbReference type="NCBI Taxonomy" id="261658"/>
    <lineage>
        <taxon>Eukaryota</taxon>
        <taxon>Amoebozoa</taxon>
        <taxon>Evosea</taxon>
        <taxon>Eumycetozoa</taxon>
        <taxon>Dictyostelia</taxon>
        <taxon>Acytosteliales</taxon>
        <taxon>Cavenderiaceae</taxon>
        <taxon>Cavenderia</taxon>
    </lineage>
</organism>
<sequence>MNLDPDFGKVQTQPLVSFDIYIVLLNVEKYQR</sequence>
<dbReference type="KEGG" id="dfa:DFA_04519"/>
<gene>
    <name evidence="1" type="ORF">DFA_04519</name>
</gene>
<proteinExistence type="predicted"/>
<dbReference type="RefSeq" id="XP_004360251.1">
    <property type="nucleotide sequence ID" value="XM_004360194.1"/>
</dbReference>
<keyword evidence="2" id="KW-1185">Reference proteome</keyword>
<accession>F4PPT7</accession>
<reference evidence="2" key="1">
    <citation type="journal article" date="2011" name="Genome Res.">
        <title>Phylogeny-wide analysis of social amoeba genomes highlights ancient origins for complex intercellular communication.</title>
        <authorList>
            <person name="Heidel A.J."/>
            <person name="Lawal H.M."/>
            <person name="Felder M."/>
            <person name="Schilde C."/>
            <person name="Helps N.R."/>
            <person name="Tunggal B."/>
            <person name="Rivero F."/>
            <person name="John U."/>
            <person name="Schleicher M."/>
            <person name="Eichinger L."/>
            <person name="Platzer M."/>
            <person name="Noegel A.A."/>
            <person name="Schaap P."/>
            <person name="Gloeckner G."/>
        </authorList>
    </citation>
    <scope>NUCLEOTIDE SEQUENCE [LARGE SCALE GENOMIC DNA]</scope>
    <source>
        <strain evidence="2">SH3</strain>
    </source>
</reference>
<dbReference type="AlphaFoldDB" id="F4PPT7"/>
<evidence type="ECO:0000313" key="1">
    <source>
        <dbReference type="EMBL" id="EGG22400.1"/>
    </source>
</evidence>
<dbReference type="EMBL" id="GL883009">
    <property type="protein sequence ID" value="EGG22400.1"/>
    <property type="molecule type" value="Genomic_DNA"/>
</dbReference>
<evidence type="ECO:0000313" key="2">
    <source>
        <dbReference type="Proteomes" id="UP000007797"/>
    </source>
</evidence>
<name>F4PPT7_CACFS</name>
<dbReference type="GeneID" id="14874410"/>
<protein>
    <submittedName>
        <fullName evidence="1">Uncharacterized protein</fullName>
    </submittedName>
</protein>
<dbReference type="Proteomes" id="UP000007797">
    <property type="component" value="Unassembled WGS sequence"/>
</dbReference>